<dbReference type="Gene3D" id="3.40.720.10">
    <property type="entry name" value="Alkaline Phosphatase, subunit A"/>
    <property type="match status" value="1"/>
</dbReference>
<accession>A0ABY9Z2V7</accession>
<dbReference type="InterPro" id="IPR017850">
    <property type="entry name" value="Alkaline_phosphatase_core_sf"/>
</dbReference>
<gene>
    <name evidence="7" type="ORF">P1P91_05810</name>
</gene>
<dbReference type="CDD" id="cd16015">
    <property type="entry name" value="LTA_synthase"/>
    <property type="match status" value="1"/>
</dbReference>
<keyword evidence="2" id="KW-1003">Cell membrane</keyword>
<organism evidence="7 8">
    <name type="scientific">Halomonas piscis</name>
    <dbReference type="NCBI Taxonomy" id="3031727"/>
    <lineage>
        <taxon>Bacteria</taxon>
        <taxon>Pseudomonadati</taxon>
        <taxon>Pseudomonadota</taxon>
        <taxon>Gammaproteobacteria</taxon>
        <taxon>Oceanospirillales</taxon>
        <taxon>Halomonadaceae</taxon>
        <taxon>Halomonas</taxon>
    </lineage>
</organism>
<name>A0ABY9Z2V7_9GAMM</name>
<evidence type="ECO:0000313" key="7">
    <source>
        <dbReference type="EMBL" id="WNK21188.1"/>
    </source>
</evidence>
<keyword evidence="4" id="KW-1133">Transmembrane helix</keyword>
<keyword evidence="3" id="KW-0812">Transmembrane</keyword>
<dbReference type="SUPFAM" id="SSF53649">
    <property type="entry name" value="Alkaline phosphatase-like"/>
    <property type="match status" value="1"/>
</dbReference>
<dbReference type="Pfam" id="PF00884">
    <property type="entry name" value="Sulfatase"/>
    <property type="match status" value="1"/>
</dbReference>
<dbReference type="PANTHER" id="PTHR47371:SF3">
    <property type="entry name" value="PHOSPHOGLYCEROL TRANSFERASE I"/>
    <property type="match status" value="1"/>
</dbReference>
<evidence type="ECO:0000256" key="2">
    <source>
        <dbReference type="ARBA" id="ARBA00022475"/>
    </source>
</evidence>
<reference evidence="7 8" key="1">
    <citation type="submission" date="2023-03" db="EMBL/GenBank/DDBJ databases">
        <title>Halomonas sp. nov., isolated from Korean tranditional fermented seafood 'Jeotgal'.</title>
        <authorList>
            <person name="Kim B."/>
            <person name="Shin N.-R."/>
        </authorList>
    </citation>
    <scope>NUCLEOTIDE SEQUENCE [LARGE SCALE GENOMIC DNA]</scope>
    <source>
        <strain evidence="7 8">SG2L-4</strain>
    </source>
</reference>
<evidence type="ECO:0000259" key="6">
    <source>
        <dbReference type="Pfam" id="PF00884"/>
    </source>
</evidence>
<keyword evidence="5" id="KW-0472">Membrane</keyword>
<protein>
    <submittedName>
        <fullName evidence="7">LTA synthase family protein</fullName>
    </submittedName>
</protein>
<dbReference type="InterPro" id="IPR000917">
    <property type="entry name" value="Sulfatase_N"/>
</dbReference>
<dbReference type="Proteomes" id="UP001301869">
    <property type="component" value="Chromosome"/>
</dbReference>
<dbReference type="PANTHER" id="PTHR47371">
    <property type="entry name" value="LIPOTEICHOIC ACID SYNTHASE"/>
    <property type="match status" value="1"/>
</dbReference>
<evidence type="ECO:0000256" key="4">
    <source>
        <dbReference type="ARBA" id="ARBA00022989"/>
    </source>
</evidence>
<dbReference type="RefSeq" id="WP_311885160.1">
    <property type="nucleotide sequence ID" value="NZ_CP119391.1"/>
</dbReference>
<feature type="domain" description="Sulfatase N-terminal" evidence="6">
    <location>
        <begin position="37"/>
        <end position="324"/>
    </location>
</feature>
<evidence type="ECO:0000256" key="3">
    <source>
        <dbReference type="ARBA" id="ARBA00022692"/>
    </source>
</evidence>
<comment type="subcellular location">
    <subcellularLocation>
        <location evidence="1">Cell membrane</location>
        <topology evidence="1">Multi-pass membrane protein</topology>
    </subcellularLocation>
</comment>
<keyword evidence="8" id="KW-1185">Reference proteome</keyword>
<evidence type="ECO:0000256" key="1">
    <source>
        <dbReference type="ARBA" id="ARBA00004651"/>
    </source>
</evidence>
<dbReference type="EMBL" id="CP119391">
    <property type="protein sequence ID" value="WNK21188.1"/>
    <property type="molecule type" value="Genomic_DNA"/>
</dbReference>
<evidence type="ECO:0000313" key="8">
    <source>
        <dbReference type="Proteomes" id="UP001301869"/>
    </source>
</evidence>
<sequence>MGLRRRAAAPGAAAGRGVAFRRGQQAAIPQLPAAERPHVVLVQNESFSDPRTWCSDVAQGVLSHWDDTRRRALQHGLLGVPAWGANTVRTECAVLTGLAPADWGIHQFNPYRSLSRRAFPSLAAAFREAGYRTVCLHPYPARFYSRHRVMPHLGFDTFIDDQAFSAADKNGQYIGDAAVARKISQLLAEPDERPLFIFVITMENHGPLGLEPPRRDLLADTLPGAGWPLPEHQRHLAVYLRHLREADAMLGALKRALGQAPRPGLLGFYGDHVPILPEAYAYYSRPAGESPYMIWSTRQTSAIDAAPTRLAAHELGRALLRHAGAG</sequence>
<dbReference type="InterPro" id="IPR050448">
    <property type="entry name" value="OpgB/LTA_synthase_biosynth"/>
</dbReference>
<evidence type="ECO:0000256" key="5">
    <source>
        <dbReference type="ARBA" id="ARBA00023136"/>
    </source>
</evidence>
<proteinExistence type="predicted"/>